<evidence type="ECO:0000313" key="4">
    <source>
        <dbReference type="Proteomes" id="UP000490939"/>
    </source>
</evidence>
<dbReference type="Pfam" id="PF06985">
    <property type="entry name" value="HET"/>
    <property type="match status" value="2"/>
</dbReference>
<dbReference type="Proteomes" id="UP000490939">
    <property type="component" value="Unassembled WGS sequence"/>
</dbReference>
<dbReference type="Pfam" id="PF26639">
    <property type="entry name" value="Het-6_barrel"/>
    <property type="match status" value="1"/>
</dbReference>
<sequence>MSSWLASFLGSWVSDSASTSSSSAALTASTESSSGFKHGRLGEARLFIDDQPVNITANLNSALRYLRPQKEELILWVDALCINQDDNEEKTWQVQQMRRVYEIAISTIVWLGPPSDGSDVAIEALCAMRRFALQTQHQHRLPDSGMVDMTRVEEDESPRSYADLVIAGSFGQLFKKPVQSSFKLPPYPIEEVAALLERGWWARVWVLQELVLAKRVDFVCGAKVMPDADEVFGTFLNTWDQQVREFGRPARMLDHRPWTMIDTRLQYTRSRQLLPLRVLLEEAALASLQAKYPLDKIYGILNLAKDGAELGIEVDYTITYQVLYIKLAKAYVLRGDLWFLSYCGTGIEPNPTLPSWVADWSDDHGFRPFGYMLAAKQILPQAPLATFPPLEPGCPLSQQRVVLQGIIIDTIDYVSEVRPNHSQINLSTLGRSQIIDWIARTSRDLIDRLVGASSRGTLDNACWTFVAGNIATPSNDYALPMSEQEAAVRGAFRELLEMSTIVSTLKIDTDWATADSSTSPATAGQRVESYFHCMMNMTNGRRAFRAKSGCMGLGSMRIKSGDKLVMFRGGIALMVLRSVGTEGHYRVIGEAWANDSQMISPSPEIKRKEGYKKILECSKICQERNMTYVWIDTISIDKSSSAELSEAINTMWRWYREAAVCYVYLEDFHAPLRIYQEAARKEDFQRLLPQEVQELASLGLELDSTEEEELLPEPIDEASLPLEASSQVDIWDSRSARLSLTYQRRRLLRRCKWFTRGWTLQELIAPHTMIFFTAEWEEFGSKARLISDLSKITHISELVLQTGRLEAISIAQRMSWAANRETTRTEDMAYCLLGILDVNMPLLYGEGNKAFQRLQEEVIKASSDLSIFAWQDKLHDSRLSHQDVYRGLLARHPRDFASRISIRPSQGSAVSMPYMVTNHGLSLKLRLLKEDGQEQVYFADLECQKAQAKMELFKMGHDNVGICLKRLSPDGDQFVRIRANRSVKFPSQEYIAWNNLVVQREQIFVRQSIIIPDNNFTTALSAFLLEIESSNLEPSFHPMPKSCAKRFAECGIQPHILSSSVEFVGPSTVNIVTTSAEPAKAALRMMVPVDLSIACFILLLGYTDRQGAWWELLPASNRFVDDRTTARQVMMINEGSADPEYRKRLSSDLEVIINTTNEVHEDRLAIRVRITPKIRPRAVSCRIDIVI</sequence>
<dbReference type="InterPro" id="IPR058525">
    <property type="entry name" value="DUF8212"/>
</dbReference>
<protein>
    <recommendedName>
        <fullName evidence="5">Heterokaryon incompatibility domain-containing protein</fullName>
    </recommendedName>
</protein>
<dbReference type="Pfam" id="PF26640">
    <property type="entry name" value="DUF8212"/>
    <property type="match status" value="1"/>
</dbReference>
<evidence type="ECO:0000259" key="2">
    <source>
        <dbReference type="Pfam" id="PF26640"/>
    </source>
</evidence>
<accession>A0A8H3UP00</accession>
<evidence type="ECO:0008006" key="5">
    <source>
        <dbReference type="Google" id="ProtNLM"/>
    </source>
</evidence>
<gene>
    <name evidence="3" type="ORF">EG327_009436</name>
</gene>
<feature type="domain" description="Heterokaryon incompatibility" evidence="1">
    <location>
        <begin position="615"/>
        <end position="762"/>
    </location>
</feature>
<comment type="caution">
    <text evidence="3">The sequence shown here is derived from an EMBL/GenBank/DDBJ whole genome shotgun (WGS) entry which is preliminary data.</text>
</comment>
<proteinExistence type="predicted"/>
<dbReference type="InterPro" id="IPR010730">
    <property type="entry name" value="HET"/>
</dbReference>
<dbReference type="AlphaFoldDB" id="A0A8H3UP00"/>
<evidence type="ECO:0000259" key="1">
    <source>
        <dbReference type="Pfam" id="PF06985"/>
    </source>
</evidence>
<reference evidence="3 4" key="1">
    <citation type="submission" date="2019-07" db="EMBL/GenBank/DDBJ databases">
        <title>Venturia inaequalis Genome Resource.</title>
        <authorList>
            <person name="Lichtner F.J."/>
        </authorList>
    </citation>
    <scope>NUCLEOTIDE SEQUENCE [LARGE SCALE GENOMIC DNA]</scope>
    <source>
        <strain evidence="3 4">DMI_063113</strain>
    </source>
</reference>
<feature type="domain" description="DUF8212" evidence="2">
    <location>
        <begin position="849"/>
        <end position="882"/>
    </location>
</feature>
<name>A0A8H3UP00_VENIN</name>
<dbReference type="PANTHER" id="PTHR10622:SF12">
    <property type="entry name" value="HET DOMAIN-CONTAINING PROTEIN"/>
    <property type="match status" value="1"/>
</dbReference>
<organism evidence="3 4">
    <name type="scientific">Venturia inaequalis</name>
    <name type="common">Apple scab fungus</name>
    <dbReference type="NCBI Taxonomy" id="5025"/>
    <lineage>
        <taxon>Eukaryota</taxon>
        <taxon>Fungi</taxon>
        <taxon>Dikarya</taxon>
        <taxon>Ascomycota</taxon>
        <taxon>Pezizomycotina</taxon>
        <taxon>Dothideomycetes</taxon>
        <taxon>Pleosporomycetidae</taxon>
        <taxon>Venturiales</taxon>
        <taxon>Venturiaceae</taxon>
        <taxon>Venturia</taxon>
    </lineage>
</organism>
<evidence type="ECO:0000313" key="3">
    <source>
        <dbReference type="EMBL" id="KAE9972648.1"/>
    </source>
</evidence>
<feature type="domain" description="Heterokaryon incompatibility" evidence="1">
    <location>
        <begin position="43"/>
        <end position="209"/>
    </location>
</feature>
<dbReference type="EMBL" id="WNWR01000624">
    <property type="protein sequence ID" value="KAE9972648.1"/>
    <property type="molecule type" value="Genomic_DNA"/>
</dbReference>
<keyword evidence="4" id="KW-1185">Reference proteome</keyword>
<dbReference type="PANTHER" id="PTHR10622">
    <property type="entry name" value="HET DOMAIN-CONTAINING PROTEIN"/>
    <property type="match status" value="1"/>
</dbReference>